<name>A0AAV4R1A1_CAEEX</name>
<reference evidence="1 2" key="1">
    <citation type="submission" date="2021-06" db="EMBL/GenBank/DDBJ databases">
        <title>Caerostris extrusa draft genome.</title>
        <authorList>
            <person name="Kono N."/>
            <person name="Arakawa K."/>
        </authorList>
    </citation>
    <scope>NUCLEOTIDE SEQUENCE [LARGE SCALE GENOMIC DNA]</scope>
</reference>
<accession>A0AAV4R1A1</accession>
<keyword evidence="2" id="KW-1185">Reference proteome</keyword>
<proteinExistence type="predicted"/>
<dbReference type="EMBL" id="BPLR01007051">
    <property type="protein sequence ID" value="GIY14147.1"/>
    <property type="molecule type" value="Genomic_DNA"/>
</dbReference>
<dbReference type="AlphaFoldDB" id="A0AAV4R1A1"/>
<gene>
    <name evidence="1" type="ORF">CEXT_732661</name>
</gene>
<evidence type="ECO:0000313" key="2">
    <source>
        <dbReference type="Proteomes" id="UP001054945"/>
    </source>
</evidence>
<evidence type="ECO:0000313" key="1">
    <source>
        <dbReference type="EMBL" id="GIY14147.1"/>
    </source>
</evidence>
<sequence length="134" mass="14834">MAPQRSGRAMRGSLRVMIACHTASRMSDDCSASASAVFVFIKTSVIYPVLPNGEGHHSTRSQYNYLTVANNIENKSVMTFIAMFKHFQNVLVTAVCQLSPAGVICCFHRFPKRCNQQMIVAKKKTAALSKLAYE</sequence>
<organism evidence="1 2">
    <name type="scientific">Caerostris extrusa</name>
    <name type="common">Bark spider</name>
    <name type="synonym">Caerostris bankana</name>
    <dbReference type="NCBI Taxonomy" id="172846"/>
    <lineage>
        <taxon>Eukaryota</taxon>
        <taxon>Metazoa</taxon>
        <taxon>Ecdysozoa</taxon>
        <taxon>Arthropoda</taxon>
        <taxon>Chelicerata</taxon>
        <taxon>Arachnida</taxon>
        <taxon>Araneae</taxon>
        <taxon>Araneomorphae</taxon>
        <taxon>Entelegynae</taxon>
        <taxon>Araneoidea</taxon>
        <taxon>Araneidae</taxon>
        <taxon>Caerostris</taxon>
    </lineage>
</organism>
<protein>
    <submittedName>
        <fullName evidence="1">Uncharacterized protein</fullName>
    </submittedName>
</protein>
<comment type="caution">
    <text evidence="1">The sequence shown here is derived from an EMBL/GenBank/DDBJ whole genome shotgun (WGS) entry which is preliminary data.</text>
</comment>
<dbReference type="Proteomes" id="UP001054945">
    <property type="component" value="Unassembled WGS sequence"/>
</dbReference>